<dbReference type="Proteomes" id="UP000887581">
    <property type="component" value="Unplaced"/>
</dbReference>
<proteinExistence type="predicted"/>
<keyword evidence="1" id="KW-1185">Reference proteome</keyword>
<reference evidence="2" key="1">
    <citation type="submission" date="2022-11" db="UniProtKB">
        <authorList>
            <consortium name="WormBaseParasite"/>
        </authorList>
    </citation>
    <scope>IDENTIFICATION</scope>
</reference>
<dbReference type="WBParaSite" id="sdigi.contig146.g5216.t1">
    <property type="protein sequence ID" value="sdigi.contig146.g5216.t1"/>
    <property type="gene ID" value="sdigi.contig146.g5216"/>
</dbReference>
<accession>A0A915PKC0</accession>
<organism evidence="1 2">
    <name type="scientific">Setaria digitata</name>
    <dbReference type="NCBI Taxonomy" id="48799"/>
    <lineage>
        <taxon>Eukaryota</taxon>
        <taxon>Metazoa</taxon>
        <taxon>Ecdysozoa</taxon>
        <taxon>Nematoda</taxon>
        <taxon>Chromadorea</taxon>
        <taxon>Rhabditida</taxon>
        <taxon>Spirurina</taxon>
        <taxon>Spiruromorpha</taxon>
        <taxon>Filarioidea</taxon>
        <taxon>Setariidae</taxon>
        <taxon>Setaria</taxon>
    </lineage>
</organism>
<name>A0A915PKC0_9BILA</name>
<evidence type="ECO:0000313" key="1">
    <source>
        <dbReference type="Proteomes" id="UP000887581"/>
    </source>
</evidence>
<evidence type="ECO:0000313" key="2">
    <source>
        <dbReference type="WBParaSite" id="sdigi.contig146.g5216.t1"/>
    </source>
</evidence>
<protein>
    <submittedName>
        <fullName evidence="2">Lysosomal-trafficking regulator</fullName>
    </submittedName>
</protein>
<sequence length="1712" mass="196005">MILRYAYMELENERREKRIGKGCEIGPDAYVGRRRGLLASLRDSLQENDISEPRTSLLLAVVAHLPLSPRCGSKRYNEQISVKLADYLKNFPLSHLSVEIPFCDAQLLSSLQCERCNEENFDNDKRNSEKIFRRRQQNFTTVRDKIFHRDQQNFTMGQESVAILQDPSTVNYGLDDATLKIMYCKLVGRAPNPSFEFETFAHSLSVFARLVEDSSVYGFVLKHFLGYNFPITEKNEQAVAVWEVMLSLLLRGSINFLYDEFDVSNFPFQKILFESIICYAAKMTSSLNVFIHSKDIDFELCTSNQYSLFDAVIKYYRTVLSGILNCALSLPDEYYALIDVIPLFTTFLSVYLMDNFTEQCAEIITKHHHNFNKRIITAMPNVFMIALQKRISSFNGTKLIHLLQMLSSIFLLLQDSEIICVTILKRFKDESLLFEQWNEDTALGNISMGMFHCDAMADFLAENLTGRKAIEFAISDVILPFITLLEASATSFSLLYIICKRCITIGSEIISPEILEDLAKSLIDRLARELTFVSIDIWALIDIADFAVSLLHVADLLLLLLSRCNEKALPSGLVKYAEQNGLAFIRIALDWLLAPTDVHSHVLRISQLFSLSLQIVLTTDIAEENEIEWIQSNLLNNGLLISNMRLLECFIRILLHMAYSPIQCKQSSSIEKAVKSRNNFGSQIFAISIMLLQKHVQTKLSVSSSDEYYIRKICNMFRHVVISAKLVRSEKCTLFNKLNPLIIHLLQVLAKISISQDCFRIFLIFYFDLGSTNLVPSDMRNVFATRRSAHHLQVALVEALSQLLLNEKVEPKDIYIFPQKVYPHVKFNYDGIAQDSDALDTDFETKVLDPSWDPSPSGQCVGQVYDAQSLSASLSKLTSIKYEKHSFDQCCAARLVLDWSLRLKDGITVSFWLLSREYQKKAVFGDMEQIHPVCSLSIDGLTFLLQLSSDGCTLLMRSTFNGKMKRSRRLRSVLIYGAWNHIIASVVVDKSVHLAHVRINSLHFVMRTKHEYTKIPKKSSFVFGFGALRNDAASKTLIYELSSIFAFRGFLKTSQALILRGLGCDCVSLTTCNISSLMLRLTSLLSFENAYFQQNAILELLADLGTAYARLQHDFLFVIRDRVAYIRWKSTSQNNPSTLELGHSSPTEKYLLDWNCSLVKRVGKTPVDDCLVSLGSQNLFLFMFAQAIDLKHNAYEQAVTFRLLLQFLRRVSPFIGEYTLSNIYKCVIRCLSSSFACVGVQMLKEFRNVCIYIPPATKSSCERSKKWVIVDPEFIVQLLCSPQLWKGRERMLLWHSLLEDIACCISEETADCFVFSKEQLKRVNFLKKFFQAILEMLQNDNSYRIHVHDVTPLINTLTTVIRTMLGSPVIAEEIIHLWNFILLSHAAAHTYITYSHNDCFQWLQQDLIPERSELHLLSDTDLVHRLKDYSNTLGKNRIIELWIKERSVIRLRQMYEAACSDNNRKSEHSIGRKFPSIAYKNNVLDLVCNPERIRNESDECGEKELSVTMEESLVDWFCDLRCSCLEQLATIVQNAPDTSFTEVVSRKISWQAVITLLTNQSDRRFRDHVFSLLKHILLRANSEIRFDFIKNDGFELLSNQLKGYPPTDEVASSLFSLLFEETVRFNDGLVLDHISFSKVNQFKCLSVKAIFVLWEESVRYSSLYIYWNISSILTTLLSENEMLMQGMMDAGLCATVVSILRRIASLPSVYEL</sequence>